<gene>
    <name evidence="3" type="ORF">ACAT0790_LOCUS14730</name>
</gene>
<keyword evidence="1" id="KW-0175">Coiled coil</keyword>
<protein>
    <submittedName>
        <fullName evidence="3">Uncharacterized protein</fullName>
    </submittedName>
</protein>
<feature type="region of interest" description="Disordered" evidence="2">
    <location>
        <begin position="225"/>
        <end position="308"/>
    </location>
</feature>
<dbReference type="EMBL" id="HBGE01024365">
    <property type="protein sequence ID" value="CAD9115688.1"/>
    <property type="molecule type" value="Transcribed_RNA"/>
</dbReference>
<feature type="compositionally biased region" description="Pro residues" evidence="2">
    <location>
        <begin position="296"/>
        <end position="308"/>
    </location>
</feature>
<feature type="coiled-coil region" evidence="1">
    <location>
        <begin position="149"/>
        <end position="213"/>
    </location>
</feature>
<evidence type="ECO:0000256" key="1">
    <source>
        <dbReference type="SAM" id="Coils"/>
    </source>
</evidence>
<name>A0A7S1Q383_ALECA</name>
<dbReference type="AlphaFoldDB" id="A0A7S1Q383"/>
<evidence type="ECO:0000256" key="2">
    <source>
        <dbReference type="SAM" id="MobiDB-lite"/>
    </source>
</evidence>
<feature type="compositionally biased region" description="Acidic residues" evidence="2">
    <location>
        <begin position="226"/>
        <end position="255"/>
    </location>
</feature>
<proteinExistence type="predicted"/>
<organism evidence="3">
    <name type="scientific">Alexandrium catenella</name>
    <name type="common">Red tide dinoflagellate</name>
    <name type="synonym">Gonyaulax catenella</name>
    <dbReference type="NCBI Taxonomy" id="2925"/>
    <lineage>
        <taxon>Eukaryota</taxon>
        <taxon>Sar</taxon>
        <taxon>Alveolata</taxon>
        <taxon>Dinophyceae</taxon>
        <taxon>Gonyaulacales</taxon>
        <taxon>Pyrocystaceae</taxon>
        <taxon>Alexandrium</taxon>
    </lineage>
</organism>
<accession>A0A7S1Q383</accession>
<reference evidence="3" key="1">
    <citation type="submission" date="2021-01" db="EMBL/GenBank/DDBJ databases">
        <authorList>
            <person name="Corre E."/>
            <person name="Pelletier E."/>
            <person name="Niang G."/>
            <person name="Scheremetjew M."/>
            <person name="Finn R."/>
            <person name="Kale V."/>
            <person name="Holt S."/>
            <person name="Cochrane G."/>
            <person name="Meng A."/>
            <person name="Brown T."/>
            <person name="Cohen L."/>
        </authorList>
    </citation>
    <scope>NUCLEOTIDE SEQUENCE</scope>
    <source>
        <strain evidence="3">OF101</strain>
    </source>
</reference>
<evidence type="ECO:0000313" key="3">
    <source>
        <dbReference type="EMBL" id="CAD9115688.1"/>
    </source>
</evidence>
<sequence>MVKLDLQPPGMDPIKPPPCETALPVASSMPETDGFVYGHAVKQPRSKPPNVEAMFKAAGIPGPKEGGLPHSLEWYRGAKARQAARAKEKEELLVVKHGHKQSWASILSASLEDCSYRADCIMKEPQPLGLLAELLARTAHERPQAVDRIEELRMRLLVADTEKERLNSALSNARDSLGVVEADVRRKRVEAEEEEEERLKELAIEKKHKAKAEKQLRRNEALLLGEEWDESDSSGSEDENKDAAAGEEDSEEDDASPPGATPPLDVPPANELRDIFGTGEPPTPGATRGGLARELPPIPDPPPPPPLI</sequence>